<keyword evidence="4" id="KW-1185">Reference proteome</keyword>
<dbReference type="EMBL" id="SORZ01000001">
    <property type="protein sequence ID" value="TPW35818.1"/>
    <property type="molecule type" value="Genomic_DNA"/>
</dbReference>
<dbReference type="RefSeq" id="WP_165600251.1">
    <property type="nucleotide sequence ID" value="NZ_SORZ01000001.1"/>
</dbReference>
<name>A0A506UR43_9PROT</name>
<evidence type="ECO:0000259" key="2">
    <source>
        <dbReference type="Pfam" id="PF26002"/>
    </source>
</evidence>
<evidence type="ECO:0000313" key="4">
    <source>
        <dbReference type="Proteomes" id="UP000315037"/>
    </source>
</evidence>
<feature type="domain" description="AprE-like beta-barrel" evidence="2">
    <location>
        <begin position="302"/>
        <end position="404"/>
    </location>
</feature>
<organism evidence="3 4">
    <name type="scientific">Oecophyllibacter saccharovorans</name>
    <dbReference type="NCBI Taxonomy" id="2558360"/>
    <lineage>
        <taxon>Bacteria</taxon>
        <taxon>Pseudomonadati</taxon>
        <taxon>Pseudomonadota</taxon>
        <taxon>Alphaproteobacteria</taxon>
        <taxon>Acetobacterales</taxon>
        <taxon>Acetobacteraceae</taxon>
        <taxon>Oecophyllibacter</taxon>
    </lineage>
</organism>
<protein>
    <submittedName>
        <fullName evidence="3">HlyD family efflux transporter periplasmic adaptor subunit</fullName>
    </submittedName>
</protein>
<proteinExistence type="predicted"/>
<evidence type="ECO:0000256" key="1">
    <source>
        <dbReference type="SAM" id="Phobius"/>
    </source>
</evidence>
<dbReference type="PRINTS" id="PR01490">
    <property type="entry name" value="RTXTOXIND"/>
</dbReference>
<feature type="transmembrane region" description="Helical" evidence="1">
    <location>
        <begin position="34"/>
        <end position="52"/>
    </location>
</feature>
<dbReference type="AlphaFoldDB" id="A0A506UR43"/>
<dbReference type="Gene3D" id="2.40.50.100">
    <property type="match status" value="1"/>
</dbReference>
<dbReference type="InterPro" id="IPR050739">
    <property type="entry name" value="MFP"/>
</dbReference>
<dbReference type="PANTHER" id="PTHR30386">
    <property type="entry name" value="MEMBRANE FUSION SUBUNIT OF EMRAB-TOLC MULTIDRUG EFFLUX PUMP"/>
    <property type="match status" value="1"/>
</dbReference>
<accession>A0A506UR43</accession>
<dbReference type="Pfam" id="PF26002">
    <property type="entry name" value="Beta-barrel_AprE"/>
    <property type="match status" value="1"/>
</dbReference>
<comment type="caution">
    <text evidence="3">The sequence shown here is derived from an EMBL/GenBank/DDBJ whole genome shotgun (WGS) entry which is preliminary data.</text>
</comment>
<keyword evidence="1" id="KW-0472">Membrane</keyword>
<keyword evidence="1" id="KW-0812">Transmembrane</keyword>
<dbReference type="Proteomes" id="UP000315037">
    <property type="component" value="Unassembled WGS sequence"/>
</dbReference>
<dbReference type="InterPro" id="IPR058982">
    <property type="entry name" value="Beta-barrel_AprE"/>
</dbReference>
<reference evidence="3 4" key="1">
    <citation type="submission" date="2019-03" db="EMBL/GenBank/DDBJ databases">
        <title>The complete genome sequence of Neokomagataea sp. Jb2 NBRC113641.</title>
        <authorList>
            <person name="Chua K.-O."/>
            <person name="Chan K.-G."/>
            <person name="See-Too W.-S."/>
        </authorList>
    </citation>
    <scope>NUCLEOTIDE SEQUENCE [LARGE SCALE GENOMIC DNA]</scope>
    <source>
        <strain evidence="3 4">Jb2</strain>
    </source>
</reference>
<dbReference type="PANTHER" id="PTHR30386:SF28">
    <property type="entry name" value="EXPORTED PROTEIN"/>
    <property type="match status" value="1"/>
</dbReference>
<gene>
    <name evidence="3" type="ORF">E3202_02475</name>
</gene>
<evidence type="ECO:0000313" key="3">
    <source>
        <dbReference type="EMBL" id="TPW35818.1"/>
    </source>
</evidence>
<sequence>MANGQPLFRTEALKWRQEAWIGDTLEIEPVSGKIAAWCTMALVLGVIIYVIFGSYTRRVHATGQLMPPGGLVVITADQAGVVTTAHIKEGMSVHAGQALYTVDVESWSSAGPTGKQALLHLLNERDFLTARRKLLLTDAPIELASFKQALVTLQKQREMLGTQIQRDNTSLPLIEHAMQEMRTAIGMHLVSEGQFQSQLFSYVQFMNTHSQTLRSMVETGGQINDLQYKIDRHPYKVQEDVTDIDVRLADLNRQITQARGQAETLIVAPVAGVIDGIRTYVGQRVSVGQPMATLLPDNATLQAELYVDSHAIGFLRPGQRVLLKFAPFPYQKFGLYKGTVTEVTRAPMPDQAGSVAPQGKGAAAQHPPQDVYRVRVLPDQDFVRAYGKKERLQPGMAVEADIATDRRKLYQWLFDPIISMADDVISLSGKRH</sequence>
<dbReference type="Gene3D" id="2.40.30.170">
    <property type="match status" value="1"/>
</dbReference>
<keyword evidence="1" id="KW-1133">Transmembrane helix</keyword>